<evidence type="ECO:0000313" key="4">
    <source>
        <dbReference type="Proteomes" id="UP000316079"/>
    </source>
</evidence>
<dbReference type="EMBL" id="SRMA01026079">
    <property type="protein sequence ID" value="TRY87929.1"/>
    <property type="molecule type" value="Genomic_DNA"/>
</dbReference>
<dbReference type="Proteomes" id="UP000316079">
    <property type="component" value="Unassembled WGS sequence"/>
</dbReference>
<gene>
    <name evidence="3" type="ORF">DNTS_005228</name>
</gene>
<feature type="compositionally biased region" description="Polar residues" evidence="1">
    <location>
        <begin position="262"/>
        <end position="274"/>
    </location>
</feature>
<feature type="region of interest" description="Disordered" evidence="1">
    <location>
        <begin position="195"/>
        <end position="219"/>
    </location>
</feature>
<feature type="transmembrane region" description="Helical" evidence="2">
    <location>
        <begin position="68"/>
        <end position="90"/>
    </location>
</feature>
<dbReference type="AlphaFoldDB" id="A0A553QDE0"/>
<feature type="region of interest" description="Disordered" evidence="1">
    <location>
        <begin position="252"/>
        <end position="274"/>
    </location>
</feature>
<organism evidence="3 4">
    <name type="scientific">Danionella cerebrum</name>
    <dbReference type="NCBI Taxonomy" id="2873325"/>
    <lineage>
        <taxon>Eukaryota</taxon>
        <taxon>Metazoa</taxon>
        <taxon>Chordata</taxon>
        <taxon>Craniata</taxon>
        <taxon>Vertebrata</taxon>
        <taxon>Euteleostomi</taxon>
        <taxon>Actinopterygii</taxon>
        <taxon>Neopterygii</taxon>
        <taxon>Teleostei</taxon>
        <taxon>Ostariophysi</taxon>
        <taxon>Cypriniformes</taxon>
        <taxon>Danionidae</taxon>
        <taxon>Danioninae</taxon>
        <taxon>Danionella</taxon>
    </lineage>
</organism>
<reference evidence="3 4" key="1">
    <citation type="journal article" date="2019" name="Sci. Data">
        <title>Hybrid genome assembly and annotation of Danionella translucida.</title>
        <authorList>
            <person name="Kadobianskyi M."/>
            <person name="Schulze L."/>
            <person name="Schuelke M."/>
            <person name="Judkewitz B."/>
        </authorList>
    </citation>
    <scope>NUCLEOTIDE SEQUENCE [LARGE SCALE GENOMIC DNA]</scope>
    <source>
        <strain evidence="3 4">Bolton</strain>
    </source>
</reference>
<proteinExistence type="predicted"/>
<evidence type="ECO:0000313" key="3">
    <source>
        <dbReference type="EMBL" id="TRY87929.1"/>
    </source>
</evidence>
<accession>A0A553QDE0</accession>
<protein>
    <submittedName>
        <fullName evidence="3">Uncharacterized protein</fullName>
    </submittedName>
</protein>
<keyword evidence="2" id="KW-1133">Transmembrane helix</keyword>
<keyword evidence="4" id="KW-1185">Reference proteome</keyword>
<feature type="region of interest" description="Disordered" evidence="1">
    <location>
        <begin position="122"/>
        <end position="146"/>
    </location>
</feature>
<feature type="region of interest" description="Disordered" evidence="1">
    <location>
        <begin position="1"/>
        <end position="33"/>
    </location>
</feature>
<sequence length="274" mass="29125">MDQNHPDCEPTQGRSPAKAAGSLHQGSSDSPPKEKRALDLIVAMYHASGLHGAHLVPLEMVSALTASAFIHLCSVNAGLGLWIAMFRLGFHRYLYSLCPQKVQEVLSLSSFPDLQSNGLHEHASDASGGFVQDHAAGTSTEKKPIPETKRMNLNAVDSVMGSEFDTKLENELLTTSCPLLNAQFVLLRARSGSQQKFRDEGTGTAAGRSSTGQQASSDSCSLQDPVELLQLFLHALHQRLVVALGGPGGDDCTLVKEKPSRLGTSGTPAPGSRS</sequence>
<feature type="compositionally biased region" description="Low complexity" evidence="1">
    <location>
        <begin position="202"/>
        <end position="212"/>
    </location>
</feature>
<keyword evidence="2" id="KW-0472">Membrane</keyword>
<evidence type="ECO:0000256" key="2">
    <source>
        <dbReference type="SAM" id="Phobius"/>
    </source>
</evidence>
<keyword evidence="2" id="KW-0812">Transmembrane</keyword>
<comment type="caution">
    <text evidence="3">The sequence shown here is derived from an EMBL/GenBank/DDBJ whole genome shotgun (WGS) entry which is preliminary data.</text>
</comment>
<name>A0A553QDE0_9TELE</name>
<evidence type="ECO:0000256" key="1">
    <source>
        <dbReference type="SAM" id="MobiDB-lite"/>
    </source>
</evidence>